<evidence type="ECO:0000256" key="1">
    <source>
        <dbReference type="ARBA" id="ARBA00004604"/>
    </source>
</evidence>
<reference evidence="6" key="1">
    <citation type="submission" date="2021-01" db="EMBL/GenBank/DDBJ databases">
        <authorList>
            <person name="Li R."/>
            <person name="Bekaert M."/>
        </authorList>
    </citation>
    <scope>NUCLEOTIDE SEQUENCE</scope>
    <source>
        <strain evidence="6">Farmed</strain>
    </source>
</reference>
<dbReference type="Proteomes" id="UP000597762">
    <property type="component" value="Unassembled WGS sequence"/>
</dbReference>
<evidence type="ECO:0000313" key="7">
    <source>
        <dbReference type="Proteomes" id="UP000597762"/>
    </source>
</evidence>
<dbReference type="SUPFAM" id="SSF54928">
    <property type="entry name" value="RNA-binding domain, RBD"/>
    <property type="match status" value="1"/>
</dbReference>
<dbReference type="Pfam" id="PF00076">
    <property type="entry name" value="RRM_1"/>
    <property type="match status" value="1"/>
</dbReference>
<keyword evidence="7" id="KW-1185">Reference proteome</keyword>
<accession>A0A812E1K3</accession>
<dbReference type="GO" id="GO:0005730">
    <property type="term" value="C:nucleolus"/>
    <property type="evidence" value="ECO:0007669"/>
    <property type="project" value="UniProtKB-SubCell"/>
</dbReference>
<dbReference type="AlphaFoldDB" id="A0A812E1K3"/>
<name>A0A812E1K3_ACAPH</name>
<evidence type="ECO:0000256" key="4">
    <source>
        <dbReference type="PROSITE-ProRule" id="PRU00176"/>
    </source>
</evidence>
<dbReference type="EMBL" id="CAHIKZ030004663">
    <property type="protein sequence ID" value="CAE1313648.1"/>
    <property type="molecule type" value="Genomic_DNA"/>
</dbReference>
<evidence type="ECO:0000256" key="3">
    <source>
        <dbReference type="ARBA" id="ARBA00023242"/>
    </source>
</evidence>
<dbReference type="InterPro" id="IPR000504">
    <property type="entry name" value="RRM_dom"/>
</dbReference>
<dbReference type="InterPro" id="IPR012677">
    <property type="entry name" value="Nucleotide-bd_a/b_plait_sf"/>
</dbReference>
<sequence length="201" mass="23082">MPENAALDVNEQKEFTKKLKNYPKKVAVKPGVVYIGQIPHGFYENQMREFFGQFGKVRRLRLSRSKKTGNSKGFAFIEFESEEVAEIVAETMDNYLMYEKLLKCKVVPPEKVKPGLFIGCNRPFRKPKSHIIARKRHNKPKSTTQQLASTSKVLKGLKKKMAKFEELGIQYNPKELENSLEKQIQELKGKKSKSKTAIDTS</sequence>
<evidence type="ECO:0000259" key="5">
    <source>
        <dbReference type="PROSITE" id="PS50102"/>
    </source>
</evidence>
<comment type="caution">
    <text evidence="6">The sequence shown here is derived from an EMBL/GenBank/DDBJ whole genome shotgun (WGS) entry which is preliminary data.</text>
</comment>
<dbReference type="GO" id="GO:0003723">
    <property type="term" value="F:RNA binding"/>
    <property type="evidence" value="ECO:0007669"/>
    <property type="project" value="UniProtKB-UniRule"/>
</dbReference>
<feature type="domain" description="RRM" evidence="5">
    <location>
        <begin position="31"/>
        <end position="109"/>
    </location>
</feature>
<keyword evidence="2 4" id="KW-0694">RNA-binding</keyword>
<dbReference type="SMART" id="SM00360">
    <property type="entry name" value="RRM"/>
    <property type="match status" value="1"/>
</dbReference>
<dbReference type="Gene3D" id="3.30.70.330">
    <property type="match status" value="1"/>
</dbReference>
<comment type="subcellular location">
    <subcellularLocation>
        <location evidence="1">Nucleus</location>
        <location evidence="1">Nucleolus</location>
    </subcellularLocation>
</comment>
<dbReference type="CDD" id="cd12307">
    <property type="entry name" value="RRM_NIFK_like"/>
    <property type="match status" value="1"/>
</dbReference>
<dbReference type="PANTHER" id="PTHR46754">
    <property type="entry name" value="MKI67 FHA DOMAIN-INTERACTING NUCLEOLAR PHOSPHOPROTEIN"/>
    <property type="match status" value="1"/>
</dbReference>
<dbReference type="OrthoDB" id="21467at2759"/>
<organism evidence="6 7">
    <name type="scientific">Acanthosepion pharaonis</name>
    <name type="common">Pharaoh cuttlefish</name>
    <name type="synonym">Sepia pharaonis</name>
    <dbReference type="NCBI Taxonomy" id="158019"/>
    <lineage>
        <taxon>Eukaryota</taxon>
        <taxon>Metazoa</taxon>
        <taxon>Spiralia</taxon>
        <taxon>Lophotrochozoa</taxon>
        <taxon>Mollusca</taxon>
        <taxon>Cephalopoda</taxon>
        <taxon>Coleoidea</taxon>
        <taxon>Decapodiformes</taxon>
        <taxon>Sepiida</taxon>
        <taxon>Sepiina</taxon>
        <taxon>Sepiidae</taxon>
        <taxon>Acanthosepion</taxon>
    </lineage>
</organism>
<dbReference type="InterPro" id="IPR035979">
    <property type="entry name" value="RBD_domain_sf"/>
</dbReference>
<keyword evidence="3" id="KW-0539">Nucleus</keyword>
<protein>
    <submittedName>
        <fullName evidence="6">NOP15</fullName>
    </submittedName>
</protein>
<dbReference type="PROSITE" id="PS50102">
    <property type="entry name" value="RRM"/>
    <property type="match status" value="1"/>
</dbReference>
<gene>
    <name evidence="6" type="ORF">SPHA_64709</name>
</gene>
<evidence type="ECO:0000256" key="2">
    <source>
        <dbReference type="ARBA" id="ARBA00022884"/>
    </source>
</evidence>
<evidence type="ECO:0000313" key="6">
    <source>
        <dbReference type="EMBL" id="CAE1313648.1"/>
    </source>
</evidence>
<proteinExistence type="predicted"/>